<dbReference type="InterPro" id="IPR043128">
    <property type="entry name" value="Rev_trsase/Diguanyl_cyclase"/>
</dbReference>
<dbReference type="SMART" id="SM00052">
    <property type="entry name" value="EAL"/>
    <property type="match status" value="1"/>
</dbReference>
<dbReference type="CDD" id="cd01948">
    <property type="entry name" value="EAL"/>
    <property type="match status" value="1"/>
</dbReference>
<dbReference type="PANTHER" id="PTHR33121:SF70">
    <property type="entry name" value="SIGNALING PROTEIN YKOW"/>
    <property type="match status" value="1"/>
</dbReference>
<dbReference type="Pfam" id="PF00990">
    <property type="entry name" value="GGDEF"/>
    <property type="match status" value="1"/>
</dbReference>
<dbReference type="InterPro" id="IPR050706">
    <property type="entry name" value="Cyclic-di-GMP_PDE-like"/>
</dbReference>
<dbReference type="InterPro" id="IPR000160">
    <property type="entry name" value="GGDEF_dom"/>
</dbReference>
<feature type="domain" description="GGDEF" evidence="2">
    <location>
        <begin position="22"/>
        <end position="158"/>
    </location>
</feature>
<dbReference type="EMBL" id="DLUG01000021">
    <property type="protein sequence ID" value="DAB37230.1"/>
    <property type="molecule type" value="Genomic_DNA"/>
</dbReference>
<dbReference type="SMART" id="SM00267">
    <property type="entry name" value="GGDEF"/>
    <property type="match status" value="1"/>
</dbReference>
<evidence type="ECO:0000313" key="4">
    <source>
        <dbReference type="Proteomes" id="UP000231638"/>
    </source>
</evidence>
<sequence length="389" mass="44330">MKDRLTDVASLDVFSEAMMTCKSPKLFLVDIKRFKAITIAHGDEGGDFILRRFAQTLQTFALSYEMTLYRFVDDTFILLQNAPFELSKMENLIFALLDTLKNLDYDYNDQTIRVETVIGISFDHFNALEKAQKALRVAKTEDQPFVTYSEFANTLLSESEEAVEAMMKQAIERENITLHCQAVVDLSEQACYYEGLLRLCDRQTLQSPKLFLKIAHERGLYDALFRSIVHKACQLTQAAHHRIALNLSYEDLLDAERLAFLRHRVDPKNVWLEVECEGKTPCESLLKSLSTLKQEGFTLILDNVKSAEYLAYFPQGCVDYVKLHGRLIRDFAIDPNAQATCNAMIDLARKQGIQTIASQLNSRAAREIARTLGCDLFQGFIVEQPHDIA</sequence>
<dbReference type="InterPro" id="IPR029787">
    <property type="entry name" value="Nucleotide_cyclase"/>
</dbReference>
<dbReference type="Proteomes" id="UP000231638">
    <property type="component" value="Unassembled WGS sequence"/>
</dbReference>
<dbReference type="PROSITE" id="PS50883">
    <property type="entry name" value="EAL"/>
    <property type="match status" value="1"/>
</dbReference>
<protein>
    <recommendedName>
        <fullName evidence="5">GGDEF domain-containing protein</fullName>
    </recommendedName>
</protein>
<feature type="domain" description="EAL" evidence="1">
    <location>
        <begin position="160"/>
        <end position="389"/>
    </location>
</feature>
<dbReference type="SUPFAM" id="SSF55073">
    <property type="entry name" value="Nucleotide cyclase"/>
    <property type="match status" value="1"/>
</dbReference>
<comment type="caution">
    <text evidence="3">The sequence shown here is derived from an EMBL/GenBank/DDBJ whole genome shotgun (WGS) entry which is preliminary data.</text>
</comment>
<dbReference type="PANTHER" id="PTHR33121">
    <property type="entry name" value="CYCLIC DI-GMP PHOSPHODIESTERASE PDEF"/>
    <property type="match status" value="1"/>
</dbReference>
<evidence type="ECO:0000259" key="2">
    <source>
        <dbReference type="PROSITE" id="PS50887"/>
    </source>
</evidence>
<dbReference type="Pfam" id="PF00563">
    <property type="entry name" value="EAL"/>
    <property type="match status" value="1"/>
</dbReference>
<organism evidence="3 4">
    <name type="scientific">Sulfurospirillum cavolei</name>
    <dbReference type="NCBI Taxonomy" id="366522"/>
    <lineage>
        <taxon>Bacteria</taxon>
        <taxon>Pseudomonadati</taxon>
        <taxon>Campylobacterota</taxon>
        <taxon>Epsilonproteobacteria</taxon>
        <taxon>Campylobacterales</taxon>
        <taxon>Sulfurospirillaceae</taxon>
        <taxon>Sulfurospirillum</taxon>
    </lineage>
</organism>
<dbReference type="PROSITE" id="PS50887">
    <property type="entry name" value="GGDEF"/>
    <property type="match status" value="1"/>
</dbReference>
<dbReference type="Gene3D" id="3.30.70.270">
    <property type="match status" value="1"/>
</dbReference>
<dbReference type="Gene3D" id="3.20.20.450">
    <property type="entry name" value="EAL domain"/>
    <property type="match status" value="1"/>
</dbReference>
<proteinExistence type="predicted"/>
<evidence type="ECO:0008006" key="5">
    <source>
        <dbReference type="Google" id="ProtNLM"/>
    </source>
</evidence>
<dbReference type="GO" id="GO:0071111">
    <property type="term" value="F:cyclic-guanylate-specific phosphodiesterase activity"/>
    <property type="evidence" value="ECO:0007669"/>
    <property type="project" value="InterPro"/>
</dbReference>
<dbReference type="InterPro" id="IPR001633">
    <property type="entry name" value="EAL_dom"/>
</dbReference>
<reference evidence="3 4" key="1">
    <citation type="journal article" date="2017" name="Front. Microbiol.">
        <title>Comparative Genomic Analysis of the Class Epsilonproteobacteria and Proposed Reclassification to Epsilonbacteraeota (phyl. nov.).</title>
        <authorList>
            <person name="Waite D.W."/>
            <person name="Vanwonterghem I."/>
            <person name="Rinke C."/>
            <person name="Parks D.H."/>
            <person name="Zhang Y."/>
            <person name="Takai K."/>
            <person name="Sievert S.M."/>
            <person name="Simon J."/>
            <person name="Campbell B.J."/>
            <person name="Hanson T.E."/>
            <person name="Woyke T."/>
            <person name="Klotz M.G."/>
            <person name="Hugenholtz P."/>
        </authorList>
    </citation>
    <scope>NUCLEOTIDE SEQUENCE [LARGE SCALE GENOMIC DNA]</scope>
    <source>
        <strain evidence="3">UBA11420</strain>
    </source>
</reference>
<dbReference type="STRING" id="366522.GCA_001548055_00064"/>
<dbReference type="InterPro" id="IPR035919">
    <property type="entry name" value="EAL_sf"/>
</dbReference>
<evidence type="ECO:0000259" key="1">
    <source>
        <dbReference type="PROSITE" id="PS50883"/>
    </source>
</evidence>
<dbReference type="SUPFAM" id="SSF141868">
    <property type="entry name" value="EAL domain-like"/>
    <property type="match status" value="1"/>
</dbReference>
<gene>
    <name evidence="3" type="ORF">CFH80_00620</name>
</gene>
<accession>A0A2D3WDS4</accession>
<dbReference type="AlphaFoldDB" id="A0A2D3WDS4"/>
<name>A0A2D3WDS4_9BACT</name>
<evidence type="ECO:0000313" key="3">
    <source>
        <dbReference type="EMBL" id="DAB37230.1"/>
    </source>
</evidence>